<organism evidence="1 2">
    <name type="scientific">Sciurus carolinensis</name>
    <name type="common">Eastern gray squirrel</name>
    <dbReference type="NCBI Taxonomy" id="30640"/>
    <lineage>
        <taxon>Eukaryota</taxon>
        <taxon>Metazoa</taxon>
        <taxon>Chordata</taxon>
        <taxon>Craniata</taxon>
        <taxon>Vertebrata</taxon>
        <taxon>Euteleostomi</taxon>
        <taxon>Mammalia</taxon>
        <taxon>Eutheria</taxon>
        <taxon>Euarchontoglires</taxon>
        <taxon>Glires</taxon>
        <taxon>Rodentia</taxon>
        <taxon>Sciuromorpha</taxon>
        <taxon>Sciuridae</taxon>
        <taxon>Sciurinae</taxon>
        <taxon>Sciurini</taxon>
        <taxon>Sciurus</taxon>
    </lineage>
</organism>
<comment type="caution">
    <text evidence="1">The sequence shown here is derived from an EMBL/GenBank/DDBJ whole genome shotgun (WGS) entry which is preliminary data.</text>
</comment>
<dbReference type="InterPro" id="IPR039370">
    <property type="entry name" value="BTF3"/>
</dbReference>
<accession>A0AA41SNV1</accession>
<protein>
    <submittedName>
        <fullName evidence="1">Transcription factor BTF3</fullName>
    </submittedName>
</protein>
<dbReference type="EMBL" id="JAATJV010151900">
    <property type="protein sequence ID" value="MBZ3870733.1"/>
    <property type="molecule type" value="Genomic_DNA"/>
</dbReference>
<evidence type="ECO:0000313" key="1">
    <source>
        <dbReference type="EMBL" id="MBZ3870733.1"/>
    </source>
</evidence>
<reference evidence="1" key="1">
    <citation type="submission" date="2020-03" db="EMBL/GenBank/DDBJ databases">
        <title>Studies in the Genomics of Life Span.</title>
        <authorList>
            <person name="Glass D."/>
        </authorList>
    </citation>
    <scope>NUCLEOTIDE SEQUENCE</scope>
    <source>
        <strain evidence="1">SUZIE</strain>
        <tissue evidence="1">Muscle</tissue>
    </source>
</reference>
<gene>
    <name evidence="1" type="ORF">SUZIE_109385</name>
</gene>
<proteinExistence type="predicted"/>
<dbReference type="PANTHER" id="PTHR10351">
    <property type="entry name" value="TRANSCRIPTION FACTOR BTF3 FAMILY MEMBER"/>
    <property type="match status" value="1"/>
</dbReference>
<dbReference type="Proteomes" id="UP001166674">
    <property type="component" value="Unassembled WGS sequence"/>
</dbReference>
<sequence length="180" mass="19713">MKETIMNQEKLTQLPAQMHIGGKGTSHRKVVQTTTTADNKNFQFSLKKLKETAEALPEQSVDGKAPFAATGEEDEGEIPDLVENFDEASKNEAWLDAAVCYAYYPHNSSTLQPCLKTVELSAVDHTSAPPSRIPKQPRFNHTNKNQGLEPVALASLAAAHLLGMLVSMQVRCITPKTWGP</sequence>
<keyword evidence="2" id="KW-1185">Reference proteome</keyword>
<evidence type="ECO:0000313" key="2">
    <source>
        <dbReference type="Proteomes" id="UP001166674"/>
    </source>
</evidence>
<name>A0AA41SNV1_SCICA</name>
<dbReference type="AlphaFoldDB" id="A0AA41SNV1"/>